<dbReference type="InterPro" id="IPR027417">
    <property type="entry name" value="P-loop_NTPase"/>
</dbReference>
<evidence type="ECO:0000313" key="6">
    <source>
        <dbReference type="EMBL" id="QDT18202.1"/>
    </source>
</evidence>
<evidence type="ECO:0000256" key="1">
    <source>
        <dbReference type="ARBA" id="ARBA00005417"/>
    </source>
</evidence>
<evidence type="ECO:0000256" key="3">
    <source>
        <dbReference type="ARBA" id="ARBA00022741"/>
    </source>
</evidence>
<evidence type="ECO:0000313" key="7">
    <source>
        <dbReference type="Proteomes" id="UP000318741"/>
    </source>
</evidence>
<dbReference type="EC" id="3.6.3.-" evidence="6"/>
<protein>
    <submittedName>
        <fullName evidence="6">Putative ABC transporter ATP-binding protein YxlF</fullName>
        <ecNumber evidence="6">3.6.3.-</ecNumber>
    </submittedName>
</protein>
<reference evidence="6 7" key="1">
    <citation type="submission" date="2019-02" db="EMBL/GenBank/DDBJ databases">
        <title>Deep-cultivation of Planctomycetes and their phenomic and genomic characterization uncovers novel biology.</title>
        <authorList>
            <person name="Wiegand S."/>
            <person name="Jogler M."/>
            <person name="Boedeker C."/>
            <person name="Pinto D."/>
            <person name="Vollmers J."/>
            <person name="Rivas-Marin E."/>
            <person name="Kohn T."/>
            <person name="Peeters S.H."/>
            <person name="Heuer A."/>
            <person name="Rast P."/>
            <person name="Oberbeckmann S."/>
            <person name="Bunk B."/>
            <person name="Jeske O."/>
            <person name="Meyerdierks A."/>
            <person name="Storesund J.E."/>
            <person name="Kallscheuer N."/>
            <person name="Luecker S."/>
            <person name="Lage O.M."/>
            <person name="Pohl T."/>
            <person name="Merkel B.J."/>
            <person name="Hornburger P."/>
            <person name="Mueller R.-W."/>
            <person name="Bruemmer F."/>
            <person name="Labrenz M."/>
            <person name="Spormann A.M."/>
            <person name="Op den Camp H."/>
            <person name="Overmann J."/>
            <person name="Amann R."/>
            <person name="Jetten M.S.M."/>
            <person name="Mascher T."/>
            <person name="Medema M.H."/>
            <person name="Devos D.P."/>
            <person name="Kaster A.-K."/>
            <person name="Ovreas L."/>
            <person name="Rohde M."/>
            <person name="Galperin M.Y."/>
            <person name="Jogler C."/>
        </authorList>
    </citation>
    <scope>NUCLEOTIDE SEQUENCE [LARGE SCALE GENOMIC DNA]</scope>
    <source>
        <strain evidence="6 7">CA12</strain>
    </source>
</reference>
<sequence length="261" mass="27320">MTVAAASPAPAAESPAPVAGSGAMIEANGLSKFYGPFAAVRDVSFAVPQGQVCAFLGPNGAGKSTTMRMLTGFLAPSAGTARVGGFDVAEDRIPAARTLGYLPENGPLYQEMSPAGFLSYVGKARGLAADRLKARAEYVKEACSLGPVWGKPIAKLSRGYRQRVGMAQALLHDPSVLILDEPTGGLDPNQVAGVRELIGRLRGEGKTLLISTHILREVRAVCDRVLLISAGRLVFDGPADELAGSEEEMEAKFRELTAKPA</sequence>
<dbReference type="SUPFAM" id="SSF52540">
    <property type="entry name" value="P-loop containing nucleoside triphosphate hydrolases"/>
    <property type="match status" value="1"/>
</dbReference>
<dbReference type="EMBL" id="CP036265">
    <property type="protein sequence ID" value="QDT18202.1"/>
    <property type="molecule type" value="Genomic_DNA"/>
</dbReference>
<dbReference type="PANTHER" id="PTHR43335">
    <property type="entry name" value="ABC TRANSPORTER, ATP-BINDING PROTEIN"/>
    <property type="match status" value="1"/>
</dbReference>
<dbReference type="AlphaFoldDB" id="A0A517PFP0"/>
<dbReference type="Gene3D" id="3.40.50.300">
    <property type="entry name" value="P-loop containing nucleotide triphosphate hydrolases"/>
    <property type="match status" value="1"/>
</dbReference>
<dbReference type="PROSITE" id="PS50893">
    <property type="entry name" value="ABC_TRANSPORTER_2"/>
    <property type="match status" value="1"/>
</dbReference>
<keyword evidence="2" id="KW-0813">Transport</keyword>
<keyword evidence="6" id="KW-0378">Hydrolase</keyword>
<dbReference type="Pfam" id="PF00005">
    <property type="entry name" value="ABC_tran"/>
    <property type="match status" value="1"/>
</dbReference>
<dbReference type="KEGG" id="acaf:CA12_43430"/>
<proteinExistence type="inferred from homology"/>
<dbReference type="RefSeq" id="WP_207622069.1">
    <property type="nucleotide sequence ID" value="NZ_CP036265.1"/>
</dbReference>
<comment type="similarity">
    <text evidence="1">Belongs to the ABC transporter superfamily.</text>
</comment>
<feature type="domain" description="ABC transporter" evidence="5">
    <location>
        <begin position="25"/>
        <end position="255"/>
    </location>
</feature>
<evidence type="ECO:0000259" key="5">
    <source>
        <dbReference type="PROSITE" id="PS50893"/>
    </source>
</evidence>
<dbReference type="InterPro" id="IPR003593">
    <property type="entry name" value="AAA+_ATPase"/>
</dbReference>
<accession>A0A517PFP0</accession>
<evidence type="ECO:0000256" key="4">
    <source>
        <dbReference type="ARBA" id="ARBA00022840"/>
    </source>
</evidence>
<dbReference type="GO" id="GO:0016887">
    <property type="term" value="F:ATP hydrolysis activity"/>
    <property type="evidence" value="ECO:0007669"/>
    <property type="project" value="InterPro"/>
</dbReference>
<dbReference type="SMART" id="SM00382">
    <property type="entry name" value="AAA"/>
    <property type="match status" value="1"/>
</dbReference>
<keyword evidence="7" id="KW-1185">Reference proteome</keyword>
<dbReference type="InterPro" id="IPR003439">
    <property type="entry name" value="ABC_transporter-like_ATP-bd"/>
</dbReference>
<dbReference type="GO" id="GO:0005524">
    <property type="term" value="F:ATP binding"/>
    <property type="evidence" value="ECO:0007669"/>
    <property type="project" value="UniProtKB-KW"/>
</dbReference>
<dbReference type="CDD" id="cd03230">
    <property type="entry name" value="ABC_DR_subfamily_A"/>
    <property type="match status" value="1"/>
</dbReference>
<keyword evidence="4 6" id="KW-0067">ATP-binding</keyword>
<dbReference type="PANTHER" id="PTHR43335:SF4">
    <property type="entry name" value="ABC TRANSPORTER, ATP-BINDING PROTEIN"/>
    <property type="match status" value="1"/>
</dbReference>
<name>A0A517PFP0_9PLAN</name>
<organism evidence="6 7">
    <name type="scientific">Alienimonas californiensis</name>
    <dbReference type="NCBI Taxonomy" id="2527989"/>
    <lineage>
        <taxon>Bacteria</taxon>
        <taxon>Pseudomonadati</taxon>
        <taxon>Planctomycetota</taxon>
        <taxon>Planctomycetia</taxon>
        <taxon>Planctomycetales</taxon>
        <taxon>Planctomycetaceae</taxon>
        <taxon>Alienimonas</taxon>
    </lineage>
</organism>
<keyword evidence="3" id="KW-0547">Nucleotide-binding</keyword>
<evidence type="ECO:0000256" key="2">
    <source>
        <dbReference type="ARBA" id="ARBA00022448"/>
    </source>
</evidence>
<dbReference type="Proteomes" id="UP000318741">
    <property type="component" value="Chromosome"/>
</dbReference>
<gene>
    <name evidence="6" type="primary">yxlF_4</name>
    <name evidence="6" type="ORF">CA12_43430</name>
</gene>